<dbReference type="GO" id="GO:0005737">
    <property type="term" value="C:cytoplasm"/>
    <property type="evidence" value="ECO:0007669"/>
    <property type="project" value="TreeGrafter"/>
</dbReference>
<organism evidence="8 9">
    <name type="scientific">Haemonchus contortus</name>
    <name type="common">Barber pole worm</name>
    <dbReference type="NCBI Taxonomy" id="6289"/>
    <lineage>
        <taxon>Eukaryota</taxon>
        <taxon>Metazoa</taxon>
        <taxon>Ecdysozoa</taxon>
        <taxon>Nematoda</taxon>
        <taxon>Chromadorea</taxon>
        <taxon>Rhabditida</taxon>
        <taxon>Rhabditina</taxon>
        <taxon>Rhabditomorpha</taxon>
        <taxon>Strongyloidea</taxon>
        <taxon>Trichostrongylidae</taxon>
        <taxon>Haemonchus</taxon>
    </lineage>
</organism>
<keyword evidence="4" id="KW-0378">Hydrolase</keyword>
<proteinExistence type="predicted"/>
<name>A0A7I5ECA0_HAECO</name>
<evidence type="ECO:0000313" key="9">
    <source>
        <dbReference type="WBParaSite" id="HCON_00140630-00001"/>
    </source>
</evidence>
<dbReference type="SUPFAM" id="SSF53098">
    <property type="entry name" value="Ribonuclease H-like"/>
    <property type="match status" value="1"/>
</dbReference>
<keyword evidence="6" id="KW-0460">Magnesium</keyword>
<feature type="compositionally biased region" description="Acidic residues" evidence="7">
    <location>
        <begin position="1"/>
        <end position="10"/>
    </location>
</feature>
<evidence type="ECO:0000256" key="7">
    <source>
        <dbReference type="SAM" id="MobiDB-lite"/>
    </source>
</evidence>
<evidence type="ECO:0000256" key="1">
    <source>
        <dbReference type="ARBA" id="ARBA00001946"/>
    </source>
</evidence>
<dbReference type="OrthoDB" id="10250935at2759"/>
<keyword evidence="5" id="KW-0269">Exonuclease</keyword>
<dbReference type="WBParaSite" id="HCON_00140630-00001">
    <property type="protein sequence ID" value="HCON_00140630-00001"/>
    <property type="gene ID" value="HCON_00140630"/>
</dbReference>
<keyword evidence="2" id="KW-0540">Nuclease</keyword>
<feature type="region of interest" description="Disordered" evidence="7">
    <location>
        <begin position="1"/>
        <end position="54"/>
    </location>
</feature>
<comment type="cofactor">
    <cofactor evidence="1">
        <name>Mg(2+)</name>
        <dbReference type="ChEBI" id="CHEBI:18420"/>
    </cofactor>
</comment>
<dbReference type="GO" id="GO:0008296">
    <property type="term" value="F:3'-5'-DNA exonuclease activity"/>
    <property type="evidence" value="ECO:0007669"/>
    <property type="project" value="TreeGrafter"/>
</dbReference>
<sequence length="540" mass="61474">MAESDDESFFEEPVFRDGAEEPETQALDFGDEPQEMDDRDVQEEAIDGRDSPFIAQMPDTPPPPPHLLNLPQSSSTTPRKIVQFASKMGMIPPQVQEPLNVRAALDGGEQQPTSTVMKRSAKITLSPTKTIKRKRFGCGGAVSTFVFMDFETSGRVGGSGIHDAQYRLLEGKLHEPHDYSNTLIKLIMETQRSEYPRITEMSYISVPREVFVRGQAKMKEQSEQVGNESLYVRLATNVHTRQVNPELDEKQWNAYEASRIAGKSCLNLAREDLILKRTFAEEWPSVRSFLELCPKPACLVAHNGLSFDYRVLYGELKRCGFIEKDMGIPDGVVFIDSYLAIRELEARHRNELHYATRLVDWKMLSEQVCLNRVPACEDIPSAVEEDGNRDEPVDSKNVEVHLIQPQCPIDPRTPSRPPIPRGTHSEPPKLSGRRRLFDNELPGADHPLLFLNTDDWSPAKRRRVRPEYFRRIDGGRWDFNCTVAEMNTRNKLTTIYETVLKSQYNAHYAQDDTEALMQVCLAYGKDFLDYADNKAADFPF</sequence>
<evidence type="ECO:0000256" key="4">
    <source>
        <dbReference type="ARBA" id="ARBA00022801"/>
    </source>
</evidence>
<accession>A0A7I5ECA0</accession>
<protein>
    <submittedName>
        <fullName evidence="9">Exonuclease domain-containing protein</fullName>
    </submittedName>
</protein>
<dbReference type="InterPro" id="IPR012337">
    <property type="entry name" value="RNaseH-like_sf"/>
</dbReference>
<dbReference type="PANTHER" id="PTHR13058:SF19">
    <property type="entry name" value="LD40940P"/>
    <property type="match status" value="1"/>
</dbReference>
<keyword evidence="3" id="KW-0479">Metal-binding</keyword>
<dbReference type="GO" id="GO:0003676">
    <property type="term" value="F:nucleic acid binding"/>
    <property type="evidence" value="ECO:0007669"/>
    <property type="project" value="InterPro"/>
</dbReference>
<evidence type="ECO:0000256" key="2">
    <source>
        <dbReference type="ARBA" id="ARBA00022722"/>
    </source>
</evidence>
<dbReference type="InterPro" id="IPR036397">
    <property type="entry name" value="RNaseH_sf"/>
</dbReference>
<dbReference type="Proteomes" id="UP000025227">
    <property type="component" value="Unplaced"/>
</dbReference>
<evidence type="ECO:0000256" key="6">
    <source>
        <dbReference type="ARBA" id="ARBA00022842"/>
    </source>
</evidence>
<evidence type="ECO:0000313" key="8">
    <source>
        <dbReference type="Proteomes" id="UP000025227"/>
    </source>
</evidence>
<keyword evidence="8" id="KW-1185">Reference proteome</keyword>
<evidence type="ECO:0000256" key="5">
    <source>
        <dbReference type="ARBA" id="ARBA00022839"/>
    </source>
</evidence>
<feature type="compositionally biased region" description="Acidic residues" evidence="7">
    <location>
        <begin position="29"/>
        <end position="45"/>
    </location>
</feature>
<dbReference type="InterPro" id="IPR040393">
    <property type="entry name" value="TREX1/2"/>
</dbReference>
<reference evidence="9" key="1">
    <citation type="submission" date="2020-12" db="UniProtKB">
        <authorList>
            <consortium name="WormBaseParasite"/>
        </authorList>
    </citation>
    <scope>IDENTIFICATION</scope>
    <source>
        <strain evidence="9">MHco3</strain>
    </source>
</reference>
<evidence type="ECO:0000256" key="3">
    <source>
        <dbReference type="ARBA" id="ARBA00022723"/>
    </source>
</evidence>
<dbReference type="GO" id="GO:0006308">
    <property type="term" value="P:DNA catabolic process"/>
    <property type="evidence" value="ECO:0007669"/>
    <property type="project" value="TreeGrafter"/>
</dbReference>
<dbReference type="AlphaFoldDB" id="A0A7I5ECA0"/>
<dbReference type="OMA" id="NDFATEW"/>
<dbReference type="Gene3D" id="3.30.420.10">
    <property type="entry name" value="Ribonuclease H-like superfamily/Ribonuclease H"/>
    <property type="match status" value="1"/>
</dbReference>
<dbReference type="PANTHER" id="PTHR13058">
    <property type="entry name" value="THREE PRIME REPAIR EXONUCLEASE 1, 2"/>
    <property type="match status" value="1"/>
</dbReference>
<dbReference type="GO" id="GO:0046872">
    <property type="term" value="F:metal ion binding"/>
    <property type="evidence" value="ECO:0007669"/>
    <property type="project" value="UniProtKB-KW"/>
</dbReference>
<feature type="region of interest" description="Disordered" evidence="7">
    <location>
        <begin position="406"/>
        <end position="434"/>
    </location>
</feature>